<evidence type="ECO:0000256" key="5">
    <source>
        <dbReference type="ARBA" id="ARBA00022692"/>
    </source>
</evidence>
<dbReference type="RefSeq" id="WP_261765398.1">
    <property type="nucleotide sequence ID" value="NZ_BJYK01000001.1"/>
</dbReference>
<evidence type="ECO:0000259" key="11">
    <source>
        <dbReference type="Pfam" id="PF01478"/>
    </source>
</evidence>
<evidence type="ECO:0000256" key="6">
    <source>
        <dbReference type="ARBA" id="ARBA00022989"/>
    </source>
</evidence>
<feature type="domain" description="Prepilin peptidase A24 N-terminal" evidence="12">
    <location>
        <begin position="19"/>
        <end position="101"/>
    </location>
</feature>
<evidence type="ECO:0000256" key="8">
    <source>
        <dbReference type="RuleBase" id="RU003793"/>
    </source>
</evidence>
<keyword evidence="9" id="KW-0808">Transferase</keyword>
<evidence type="ECO:0000256" key="4">
    <source>
        <dbReference type="ARBA" id="ARBA00022519"/>
    </source>
</evidence>
<dbReference type="GO" id="GO:0006465">
    <property type="term" value="P:signal peptide processing"/>
    <property type="evidence" value="ECO:0007669"/>
    <property type="project" value="TreeGrafter"/>
</dbReference>
<gene>
    <name evidence="13" type="primary">pilD</name>
    <name evidence="13" type="ORF">AFE02nite_05870</name>
</gene>
<dbReference type="GO" id="GO:0032259">
    <property type="term" value="P:methylation"/>
    <property type="evidence" value="ECO:0007669"/>
    <property type="project" value="UniProtKB-KW"/>
</dbReference>
<dbReference type="PRINTS" id="PR00864">
    <property type="entry name" value="PREPILNPTASE"/>
</dbReference>
<dbReference type="InterPro" id="IPR000045">
    <property type="entry name" value="Prepilin_IV_endopep_pep"/>
</dbReference>
<dbReference type="EC" id="3.4.23.43" evidence="9"/>
<keyword evidence="9" id="KW-0378">Hydrolase</keyword>
<dbReference type="Pfam" id="PF06750">
    <property type="entry name" value="A24_N_bact"/>
    <property type="match status" value="1"/>
</dbReference>
<feature type="transmembrane region" description="Helical" evidence="10">
    <location>
        <begin position="240"/>
        <end position="262"/>
    </location>
</feature>
<keyword evidence="9" id="KW-0489">Methyltransferase</keyword>
<keyword evidence="9" id="KW-0645">Protease</keyword>
<reference evidence="13 14" key="1">
    <citation type="submission" date="2019-07" db="EMBL/GenBank/DDBJ databases">
        <title>Whole genome shotgun sequence of Actinotalea fermentans NBRC 105374.</title>
        <authorList>
            <person name="Hosoyama A."/>
            <person name="Uohara A."/>
            <person name="Ohji S."/>
            <person name="Ichikawa N."/>
        </authorList>
    </citation>
    <scope>NUCLEOTIDE SEQUENCE [LARGE SCALE GENOMIC DNA]</scope>
    <source>
        <strain evidence="13 14">NBRC 105374</strain>
    </source>
</reference>
<dbReference type="GO" id="GO:0004190">
    <property type="term" value="F:aspartic-type endopeptidase activity"/>
    <property type="evidence" value="ECO:0007669"/>
    <property type="project" value="UniProtKB-EC"/>
</dbReference>
<dbReference type="Gene3D" id="1.20.120.1220">
    <property type="match status" value="1"/>
</dbReference>
<dbReference type="PANTHER" id="PTHR30487">
    <property type="entry name" value="TYPE 4 PREPILIN-LIKE PROTEINS LEADER PEPTIDE-PROCESSING ENZYME"/>
    <property type="match status" value="1"/>
</dbReference>
<dbReference type="EC" id="2.1.1.-" evidence="9"/>
<comment type="function">
    <text evidence="9">Plays an essential role in type IV pili and type II pseudopili formation by proteolytically removing the leader sequence from substrate proteins and subsequently monomethylating the alpha-amino group of the newly exposed N-terminal phenylalanine.</text>
</comment>
<keyword evidence="14" id="KW-1185">Reference proteome</keyword>
<comment type="similarity">
    <text evidence="2 8">Belongs to the peptidase A24 family.</text>
</comment>
<dbReference type="AlphaFoldDB" id="A0A511YUI4"/>
<evidence type="ECO:0000256" key="2">
    <source>
        <dbReference type="ARBA" id="ARBA00005801"/>
    </source>
</evidence>
<evidence type="ECO:0000313" key="14">
    <source>
        <dbReference type="Proteomes" id="UP000321484"/>
    </source>
</evidence>
<evidence type="ECO:0000313" key="13">
    <source>
        <dbReference type="EMBL" id="GEN78853.1"/>
    </source>
</evidence>
<evidence type="ECO:0000256" key="9">
    <source>
        <dbReference type="RuleBase" id="RU003794"/>
    </source>
</evidence>
<organism evidence="13 14">
    <name type="scientific">Actinotalea fermentans</name>
    <dbReference type="NCBI Taxonomy" id="43671"/>
    <lineage>
        <taxon>Bacteria</taxon>
        <taxon>Bacillati</taxon>
        <taxon>Actinomycetota</taxon>
        <taxon>Actinomycetes</taxon>
        <taxon>Micrococcales</taxon>
        <taxon>Cellulomonadaceae</taxon>
        <taxon>Actinotalea</taxon>
    </lineage>
</organism>
<dbReference type="InterPro" id="IPR010627">
    <property type="entry name" value="Prepilin_pept_A24_N"/>
</dbReference>
<dbReference type="InterPro" id="IPR014032">
    <property type="entry name" value="Peptidase_A24A_bac"/>
</dbReference>
<evidence type="ECO:0000256" key="7">
    <source>
        <dbReference type="ARBA" id="ARBA00023136"/>
    </source>
</evidence>
<protein>
    <recommendedName>
        <fullName evidence="9">Prepilin leader peptidase/N-methyltransferase</fullName>
        <ecNumber evidence="9">2.1.1.-</ecNumber>
        <ecNumber evidence="9">3.4.23.43</ecNumber>
    </recommendedName>
</protein>
<keyword evidence="5 9" id="KW-0812">Transmembrane</keyword>
<comment type="caution">
    <text evidence="13">The sequence shown here is derived from an EMBL/GenBank/DDBJ whole genome shotgun (WGS) entry which is preliminary data.</text>
</comment>
<dbReference type="InterPro" id="IPR050882">
    <property type="entry name" value="Prepilin_peptidase/N-MTase"/>
</dbReference>
<keyword evidence="6 10" id="KW-1133">Transmembrane helix</keyword>
<dbReference type="PANTHER" id="PTHR30487:SF0">
    <property type="entry name" value="PREPILIN LEADER PEPTIDASE_N-METHYLTRANSFERASE-RELATED"/>
    <property type="match status" value="1"/>
</dbReference>
<evidence type="ECO:0000256" key="1">
    <source>
        <dbReference type="ARBA" id="ARBA00004429"/>
    </source>
</evidence>
<comment type="subcellular location">
    <subcellularLocation>
        <location evidence="1">Cell inner membrane</location>
        <topology evidence="1">Multi-pass membrane protein</topology>
    </subcellularLocation>
    <subcellularLocation>
        <location evidence="9">Cell membrane</location>
        <topology evidence="9">Multi-pass membrane protein</topology>
    </subcellularLocation>
</comment>
<dbReference type="Proteomes" id="UP000321484">
    <property type="component" value="Unassembled WGS sequence"/>
</dbReference>
<feature type="transmembrane region" description="Helical" evidence="10">
    <location>
        <begin position="209"/>
        <end position="228"/>
    </location>
</feature>
<feature type="transmembrane region" description="Helical" evidence="10">
    <location>
        <begin position="159"/>
        <end position="177"/>
    </location>
</feature>
<dbReference type="GO" id="GO:0008168">
    <property type="term" value="F:methyltransferase activity"/>
    <property type="evidence" value="ECO:0007669"/>
    <property type="project" value="UniProtKB-KW"/>
</dbReference>
<evidence type="ECO:0000259" key="12">
    <source>
        <dbReference type="Pfam" id="PF06750"/>
    </source>
</evidence>
<keyword evidence="3" id="KW-1003">Cell membrane</keyword>
<keyword evidence="9" id="KW-0511">Multifunctional enzyme</keyword>
<proteinExistence type="inferred from homology"/>
<keyword evidence="4" id="KW-0997">Cell inner membrane</keyword>
<feature type="transmembrane region" description="Helical" evidence="10">
    <location>
        <begin position="6"/>
        <end position="32"/>
    </location>
</feature>
<feature type="transmembrane region" description="Helical" evidence="10">
    <location>
        <begin position="110"/>
        <end position="128"/>
    </location>
</feature>
<name>A0A511YUI4_9CELL</name>
<evidence type="ECO:0000256" key="10">
    <source>
        <dbReference type="SAM" id="Phobius"/>
    </source>
</evidence>
<evidence type="ECO:0000256" key="3">
    <source>
        <dbReference type="ARBA" id="ARBA00022475"/>
    </source>
</evidence>
<feature type="domain" description="Prepilin type IV endopeptidase peptidase" evidence="11">
    <location>
        <begin position="113"/>
        <end position="224"/>
    </location>
</feature>
<keyword evidence="7 10" id="KW-0472">Membrane</keyword>
<accession>A0A511YUI4</accession>
<feature type="transmembrane region" description="Helical" evidence="10">
    <location>
        <begin position="135"/>
        <end position="153"/>
    </location>
</feature>
<dbReference type="GO" id="GO:0005886">
    <property type="term" value="C:plasma membrane"/>
    <property type="evidence" value="ECO:0007669"/>
    <property type="project" value="UniProtKB-SubCell"/>
</dbReference>
<sequence>MELIDPGLLAALGTGAVGVLGLLVGSFLNVVIWRVPRGESVVAPPSACPQCGHRIRPRDNVPVLSWLLLRARCRDCGVRIPVRYPAVEGATALLFVLVQLRLGWSPALPVYLYLGAVCFALALIDLDVHRLPDAIVLPSYVVVGAGLVLASWLTDDWGALLRALIGGAALWIGYYVLMSVKPGGMGYGDVKLAGLLGAVTAWLGWGAFAIGAFAAFLLGGVYAIGLLLAGRAGRKSRVPFGPWMVLGAALGVAVGEPLWASYLSLVGLAAT</sequence>
<dbReference type="EMBL" id="BJYK01000001">
    <property type="protein sequence ID" value="GEN78853.1"/>
    <property type="molecule type" value="Genomic_DNA"/>
</dbReference>
<comment type="catalytic activity">
    <reaction evidence="9">
        <text>Typically cleaves a -Gly-|-Phe- bond to release an N-terminal, basic peptide of 5-8 residues from type IV prepilin, and then N-methylates the new N-terminal amino group, the methyl donor being S-adenosyl-L-methionine.</text>
        <dbReference type="EC" id="3.4.23.43"/>
    </reaction>
</comment>
<dbReference type="Pfam" id="PF01478">
    <property type="entry name" value="Peptidase_A24"/>
    <property type="match status" value="1"/>
</dbReference>